<evidence type="ECO:0000313" key="5">
    <source>
        <dbReference type="Proteomes" id="UP001187221"/>
    </source>
</evidence>
<comment type="caution">
    <text evidence="4">The sequence shown here is derived from an EMBL/GenBank/DDBJ whole genome shotgun (WGS) entry which is preliminary data.</text>
</comment>
<dbReference type="Pfam" id="PF00753">
    <property type="entry name" value="Lactamase_B"/>
    <property type="match status" value="1"/>
</dbReference>
<dbReference type="PANTHER" id="PTHR42951:SF4">
    <property type="entry name" value="ACYL-COENZYME A THIOESTERASE MBLAC2"/>
    <property type="match status" value="1"/>
</dbReference>
<organism evidence="4 5">
    <name type="scientific">Novosphingobium pituita</name>
    <dbReference type="NCBI Taxonomy" id="3056842"/>
    <lineage>
        <taxon>Bacteria</taxon>
        <taxon>Pseudomonadati</taxon>
        <taxon>Pseudomonadota</taxon>
        <taxon>Alphaproteobacteria</taxon>
        <taxon>Sphingomonadales</taxon>
        <taxon>Sphingomonadaceae</taxon>
        <taxon>Novosphingobium</taxon>
    </lineage>
</organism>
<dbReference type="InterPro" id="IPR006311">
    <property type="entry name" value="TAT_signal"/>
</dbReference>
<gene>
    <name evidence="4" type="ORF">NUTIK01_19160</name>
</gene>
<dbReference type="PANTHER" id="PTHR42951">
    <property type="entry name" value="METALLO-BETA-LACTAMASE DOMAIN-CONTAINING"/>
    <property type="match status" value="1"/>
</dbReference>
<dbReference type="EMBL" id="BTFW01000001">
    <property type="protein sequence ID" value="GMM61139.1"/>
    <property type="molecule type" value="Genomic_DNA"/>
</dbReference>
<dbReference type="CDD" id="cd16282">
    <property type="entry name" value="metallo-hydrolase-like_MBL-fold"/>
    <property type="match status" value="1"/>
</dbReference>
<evidence type="ECO:0000256" key="1">
    <source>
        <dbReference type="ARBA" id="ARBA00005250"/>
    </source>
</evidence>
<feature type="signal peptide" evidence="2">
    <location>
        <begin position="1"/>
        <end position="28"/>
    </location>
</feature>
<keyword evidence="2" id="KW-0732">Signal</keyword>
<evidence type="ECO:0000256" key="2">
    <source>
        <dbReference type="SAM" id="SignalP"/>
    </source>
</evidence>
<dbReference type="InterPro" id="IPR001279">
    <property type="entry name" value="Metallo-B-lactamas"/>
</dbReference>
<reference evidence="4 5" key="1">
    <citation type="submission" date="2023-06" db="EMBL/GenBank/DDBJ databases">
        <title>Draft genome sequence of Novosphingobium sp. strain IK01.</title>
        <authorList>
            <person name="Hatamoto M."/>
            <person name="Ikarashi T."/>
            <person name="Yamaguchi T."/>
        </authorList>
    </citation>
    <scope>NUCLEOTIDE SEQUENCE [LARGE SCALE GENOMIC DNA]</scope>
    <source>
        <strain evidence="4 5">IK01</strain>
    </source>
</reference>
<accession>A0ABQ6P9R1</accession>
<dbReference type="Proteomes" id="UP001187221">
    <property type="component" value="Unassembled WGS sequence"/>
</dbReference>
<dbReference type="RefSeq" id="WP_317974850.1">
    <property type="nucleotide sequence ID" value="NZ_BTFW01000001.1"/>
</dbReference>
<evidence type="ECO:0000259" key="3">
    <source>
        <dbReference type="SMART" id="SM00849"/>
    </source>
</evidence>
<dbReference type="NCBIfam" id="TIGR04558">
    <property type="entry name" value="SoxH_rel_PQQ_1"/>
    <property type="match status" value="1"/>
</dbReference>
<dbReference type="InterPro" id="IPR030811">
    <property type="entry name" value="SoxH-rel_PQQ_1"/>
</dbReference>
<dbReference type="Gene3D" id="3.60.15.10">
    <property type="entry name" value="Ribonuclease Z/Hydroxyacylglutathione hydrolase-like"/>
    <property type="match status" value="1"/>
</dbReference>
<dbReference type="SMART" id="SM00849">
    <property type="entry name" value="Lactamase_B"/>
    <property type="match status" value="1"/>
</dbReference>
<protein>
    <submittedName>
        <fullName evidence="4">Quinoprotein relay system zinc metallohydrolase 2</fullName>
    </submittedName>
</protein>
<dbReference type="InterPro" id="IPR036866">
    <property type="entry name" value="RibonucZ/Hydroxyglut_hydro"/>
</dbReference>
<feature type="domain" description="Metallo-beta-lactamase" evidence="3">
    <location>
        <begin position="64"/>
        <end position="245"/>
    </location>
</feature>
<name>A0ABQ6P9R1_9SPHN</name>
<keyword evidence="5" id="KW-1185">Reference proteome</keyword>
<evidence type="ECO:0000313" key="4">
    <source>
        <dbReference type="EMBL" id="GMM61139.1"/>
    </source>
</evidence>
<feature type="chain" id="PRO_5045595051" evidence="2">
    <location>
        <begin position="29"/>
        <end position="326"/>
    </location>
</feature>
<sequence length="326" mass="34219">MKLSRRSLLCLTAALPIPFALRASPARAEPFAGAYDITASPIGEGIWLVRGADEAIAFANGGAIANAVILSCPEGGAILFDCGPSLRYAQGLAALARKLTGGPVRRVFISHLHPDHALGAGAFDPAILAALPATRTDLAADGEGFSDAMYRILADWMRGTNLALPGLAVSPGPLTVGGRKLTALALSGHSHADLVLVDEASGTVLAGDLVFHDRAPATPHADLALWRASLDQLAALPRRQLVPGHGPLDTDGRAISQTRDWLDWLEPALNGAVSQGLDMAEAGQMPIPGRFSTLKMARYELTRSVSHFYPAIEAMRLPRIDSPAQG</sequence>
<dbReference type="PROSITE" id="PS51318">
    <property type="entry name" value="TAT"/>
    <property type="match status" value="1"/>
</dbReference>
<comment type="similarity">
    <text evidence="1">Belongs to the metallo-beta-lactamase superfamily. Class-B beta-lactamase family.</text>
</comment>
<dbReference type="SUPFAM" id="SSF56281">
    <property type="entry name" value="Metallo-hydrolase/oxidoreductase"/>
    <property type="match status" value="1"/>
</dbReference>
<dbReference type="InterPro" id="IPR050855">
    <property type="entry name" value="NDM-1-like"/>
</dbReference>
<proteinExistence type="inferred from homology"/>